<dbReference type="InterPro" id="IPR037185">
    <property type="entry name" value="EmrE-like"/>
</dbReference>
<dbReference type="SUPFAM" id="SSF103481">
    <property type="entry name" value="Multidrug resistance efflux transporter EmrE"/>
    <property type="match status" value="2"/>
</dbReference>
<feature type="domain" description="EamA" evidence="7">
    <location>
        <begin position="7"/>
        <end position="138"/>
    </location>
</feature>
<evidence type="ECO:0000256" key="4">
    <source>
        <dbReference type="ARBA" id="ARBA00022989"/>
    </source>
</evidence>
<proteinExistence type="inferred from homology"/>
<evidence type="ECO:0000313" key="8">
    <source>
        <dbReference type="EMBL" id="SLN66709.1"/>
    </source>
</evidence>
<comment type="subcellular location">
    <subcellularLocation>
        <location evidence="1">Membrane</location>
        <topology evidence="1">Multi-pass membrane protein</topology>
    </subcellularLocation>
</comment>
<evidence type="ECO:0000256" key="3">
    <source>
        <dbReference type="ARBA" id="ARBA00022692"/>
    </source>
</evidence>
<dbReference type="InterPro" id="IPR000620">
    <property type="entry name" value="EamA_dom"/>
</dbReference>
<dbReference type="Proteomes" id="UP000193963">
    <property type="component" value="Unassembled WGS sequence"/>
</dbReference>
<dbReference type="EMBL" id="FWFN01000007">
    <property type="protein sequence ID" value="SLN66709.1"/>
    <property type="molecule type" value="Genomic_DNA"/>
</dbReference>
<dbReference type="PANTHER" id="PTHR22911:SF6">
    <property type="entry name" value="SOLUTE CARRIER FAMILY 35 MEMBER G1"/>
    <property type="match status" value="1"/>
</dbReference>
<dbReference type="OrthoDB" id="7165334at2"/>
<keyword evidence="3 6" id="KW-0812">Transmembrane</keyword>
<evidence type="ECO:0000256" key="6">
    <source>
        <dbReference type="SAM" id="Phobius"/>
    </source>
</evidence>
<sequence>MSDNVRAALLMMASLALLALNDTAIKAVAMTVPLAQIVVLRNAITSTALAFALSRTRGSLRLSARDWRLTLMRGVGEAGAAYFYLTALIHIPFANLTAILQATPFVVTLGAALFLGESVGWRRLSAILVGFLGVMLILRPGMEGFDRYSIYVLISVFFVTLRDLSTRRLSPEVSAISVTFITSTMVMILYGVLSLGTPWVPMPGWTLLAVVCAAALVLASYLLIIRAMRLGDISFVSPFRYTALIFALILGLVVFGEWPDALTLLGAAIVVASGLFMLYRERRLGVTPDVPDELPEVPTKP</sequence>
<feature type="transmembrane region" description="Helical" evidence="6">
    <location>
        <begin position="148"/>
        <end position="164"/>
    </location>
</feature>
<dbReference type="RefSeq" id="WP_085889492.1">
    <property type="nucleotide sequence ID" value="NZ_FWFN01000007.1"/>
</dbReference>
<keyword evidence="9" id="KW-1185">Reference proteome</keyword>
<evidence type="ECO:0000256" key="5">
    <source>
        <dbReference type="ARBA" id="ARBA00023136"/>
    </source>
</evidence>
<feature type="transmembrane region" description="Helical" evidence="6">
    <location>
        <begin position="173"/>
        <end position="193"/>
    </location>
</feature>
<evidence type="ECO:0000259" key="7">
    <source>
        <dbReference type="Pfam" id="PF00892"/>
    </source>
</evidence>
<dbReference type="AlphaFoldDB" id="A0A1X7A060"/>
<feature type="transmembrane region" description="Helical" evidence="6">
    <location>
        <begin position="261"/>
        <end position="279"/>
    </location>
</feature>
<comment type="similarity">
    <text evidence="2">Belongs to the drug/metabolite transporter (DMT) superfamily. 10 TMS drug/metabolite exporter (DME) (TC 2.A.7.3) family.</text>
</comment>
<dbReference type="Pfam" id="PF00892">
    <property type="entry name" value="EamA"/>
    <property type="match status" value="2"/>
</dbReference>
<gene>
    <name evidence="8" type="primary">ribN_5</name>
    <name evidence="8" type="ORF">PSM7751_03477</name>
</gene>
<name>A0A1X7A060_9RHOB</name>
<feature type="transmembrane region" description="Helical" evidence="6">
    <location>
        <begin position="123"/>
        <end position="142"/>
    </location>
</feature>
<evidence type="ECO:0000256" key="2">
    <source>
        <dbReference type="ARBA" id="ARBA00009853"/>
    </source>
</evidence>
<evidence type="ECO:0000313" key="9">
    <source>
        <dbReference type="Proteomes" id="UP000193963"/>
    </source>
</evidence>
<evidence type="ECO:0000256" key="1">
    <source>
        <dbReference type="ARBA" id="ARBA00004141"/>
    </source>
</evidence>
<protein>
    <submittedName>
        <fullName evidence="8">Riboflavin transporter</fullName>
    </submittedName>
</protein>
<organism evidence="8 9">
    <name type="scientific">Pseudooceanicola marinus</name>
    <dbReference type="NCBI Taxonomy" id="396013"/>
    <lineage>
        <taxon>Bacteria</taxon>
        <taxon>Pseudomonadati</taxon>
        <taxon>Pseudomonadota</taxon>
        <taxon>Alphaproteobacteria</taxon>
        <taxon>Rhodobacterales</taxon>
        <taxon>Paracoccaceae</taxon>
        <taxon>Pseudooceanicola</taxon>
    </lineage>
</organism>
<feature type="transmembrane region" description="Helical" evidence="6">
    <location>
        <begin position="74"/>
        <end position="93"/>
    </location>
</feature>
<feature type="transmembrane region" description="Helical" evidence="6">
    <location>
        <begin position="205"/>
        <end position="225"/>
    </location>
</feature>
<dbReference type="Gene3D" id="1.10.3730.20">
    <property type="match status" value="1"/>
</dbReference>
<feature type="transmembrane region" description="Helical" evidence="6">
    <location>
        <begin position="99"/>
        <end position="116"/>
    </location>
</feature>
<dbReference type="PANTHER" id="PTHR22911">
    <property type="entry name" value="ACYL-MALONYL CONDENSING ENZYME-RELATED"/>
    <property type="match status" value="1"/>
</dbReference>
<feature type="transmembrane region" description="Helical" evidence="6">
    <location>
        <begin position="237"/>
        <end position="255"/>
    </location>
</feature>
<accession>A0A1X7A060</accession>
<reference evidence="8 9" key="1">
    <citation type="submission" date="2017-03" db="EMBL/GenBank/DDBJ databases">
        <authorList>
            <person name="Afonso C.L."/>
            <person name="Miller P.J."/>
            <person name="Scott M.A."/>
            <person name="Spackman E."/>
            <person name="Goraichik I."/>
            <person name="Dimitrov K.M."/>
            <person name="Suarez D.L."/>
            <person name="Swayne D.E."/>
        </authorList>
    </citation>
    <scope>NUCLEOTIDE SEQUENCE [LARGE SCALE GENOMIC DNA]</scope>
    <source>
        <strain evidence="8 9">CECT 7751</strain>
    </source>
</reference>
<keyword evidence="4 6" id="KW-1133">Transmembrane helix</keyword>
<keyword evidence="5 6" id="KW-0472">Membrane</keyword>
<feature type="domain" description="EamA" evidence="7">
    <location>
        <begin position="150"/>
        <end position="278"/>
    </location>
</feature>
<feature type="transmembrane region" description="Helical" evidence="6">
    <location>
        <begin position="34"/>
        <end position="53"/>
    </location>
</feature>
<dbReference type="GO" id="GO:0016020">
    <property type="term" value="C:membrane"/>
    <property type="evidence" value="ECO:0007669"/>
    <property type="project" value="UniProtKB-SubCell"/>
</dbReference>